<gene>
    <name evidence="1" type="ORF">CEXT_126411</name>
</gene>
<keyword evidence="2" id="KW-1185">Reference proteome</keyword>
<proteinExistence type="predicted"/>
<sequence>MKNSFENKSPRVDKKLIHPPPPHSPWCSSYQCTTLYSLLFLLWGSDSCSSSSFWDKSLCSCGFRASMISCYLNDAEKYGGWRKIFSFSLLFSEIGTVRCVYMVNFIKRRSGGKKEG</sequence>
<evidence type="ECO:0000313" key="1">
    <source>
        <dbReference type="EMBL" id="GIX87364.1"/>
    </source>
</evidence>
<reference evidence="1 2" key="1">
    <citation type="submission" date="2021-06" db="EMBL/GenBank/DDBJ databases">
        <title>Caerostris extrusa draft genome.</title>
        <authorList>
            <person name="Kono N."/>
            <person name="Arakawa K."/>
        </authorList>
    </citation>
    <scope>NUCLEOTIDE SEQUENCE [LARGE SCALE GENOMIC DNA]</scope>
</reference>
<dbReference type="EMBL" id="BPLR01003676">
    <property type="protein sequence ID" value="GIX87364.1"/>
    <property type="molecule type" value="Genomic_DNA"/>
</dbReference>
<organism evidence="1 2">
    <name type="scientific">Caerostris extrusa</name>
    <name type="common">Bark spider</name>
    <name type="synonym">Caerostris bankana</name>
    <dbReference type="NCBI Taxonomy" id="172846"/>
    <lineage>
        <taxon>Eukaryota</taxon>
        <taxon>Metazoa</taxon>
        <taxon>Ecdysozoa</taxon>
        <taxon>Arthropoda</taxon>
        <taxon>Chelicerata</taxon>
        <taxon>Arachnida</taxon>
        <taxon>Araneae</taxon>
        <taxon>Araneomorphae</taxon>
        <taxon>Entelegynae</taxon>
        <taxon>Araneoidea</taxon>
        <taxon>Araneidae</taxon>
        <taxon>Caerostris</taxon>
    </lineage>
</organism>
<dbReference type="AlphaFoldDB" id="A0AAV4NSI2"/>
<dbReference type="Proteomes" id="UP001054945">
    <property type="component" value="Unassembled WGS sequence"/>
</dbReference>
<accession>A0AAV4NSI2</accession>
<name>A0AAV4NSI2_CAEEX</name>
<protein>
    <submittedName>
        <fullName evidence="1">Uncharacterized protein</fullName>
    </submittedName>
</protein>
<comment type="caution">
    <text evidence="1">The sequence shown here is derived from an EMBL/GenBank/DDBJ whole genome shotgun (WGS) entry which is preliminary data.</text>
</comment>
<evidence type="ECO:0000313" key="2">
    <source>
        <dbReference type="Proteomes" id="UP001054945"/>
    </source>
</evidence>